<evidence type="ECO:0000313" key="2">
    <source>
        <dbReference type="EMBL" id="CAK5265094.1"/>
    </source>
</evidence>
<feature type="non-terminal residue" evidence="2">
    <location>
        <position position="386"/>
    </location>
</feature>
<keyword evidence="3" id="KW-1185">Reference proteome</keyword>
<proteinExistence type="predicted"/>
<organism evidence="2 3">
    <name type="scientific">Mycena citricolor</name>
    <dbReference type="NCBI Taxonomy" id="2018698"/>
    <lineage>
        <taxon>Eukaryota</taxon>
        <taxon>Fungi</taxon>
        <taxon>Dikarya</taxon>
        <taxon>Basidiomycota</taxon>
        <taxon>Agaricomycotina</taxon>
        <taxon>Agaricomycetes</taxon>
        <taxon>Agaricomycetidae</taxon>
        <taxon>Agaricales</taxon>
        <taxon>Marasmiineae</taxon>
        <taxon>Mycenaceae</taxon>
        <taxon>Mycena</taxon>
    </lineage>
</organism>
<dbReference type="InterPro" id="IPR001810">
    <property type="entry name" value="F-box_dom"/>
</dbReference>
<accession>A0AAD2GW20</accession>
<evidence type="ECO:0000313" key="3">
    <source>
        <dbReference type="Proteomes" id="UP001295794"/>
    </source>
</evidence>
<evidence type="ECO:0000259" key="1">
    <source>
        <dbReference type="Pfam" id="PF12937"/>
    </source>
</evidence>
<dbReference type="AlphaFoldDB" id="A0AAD2GW20"/>
<protein>
    <recommendedName>
        <fullName evidence="1">F-box domain-containing protein</fullName>
    </recommendedName>
</protein>
<dbReference type="SUPFAM" id="SSF81383">
    <property type="entry name" value="F-box domain"/>
    <property type="match status" value="1"/>
</dbReference>
<gene>
    <name evidence="2" type="ORF">MYCIT1_LOCUS5822</name>
</gene>
<comment type="caution">
    <text evidence="2">The sequence shown here is derived from an EMBL/GenBank/DDBJ whole genome shotgun (WGS) entry which is preliminary data.</text>
</comment>
<dbReference type="InterPro" id="IPR036047">
    <property type="entry name" value="F-box-like_dom_sf"/>
</dbReference>
<feature type="domain" description="F-box" evidence="1">
    <location>
        <begin position="21"/>
        <end position="53"/>
    </location>
</feature>
<reference evidence="2" key="1">
    <citation type="submission" date="2023-11" db="EMBL/GenBank/DDBJ databases">
        <authorList>
            <person name="De Vega J J."/>
            <person name="De Vega J J."/>
        </authorList>
    </citation>
    <scope>NUCLEOTIDE SEQUENCE</scope>
</reference>
<name>A0AAD2GW20_9AGAR</name>
<sequence length="386" mass="43794">ERLRLPRPIDARRSFSAMPRQLPPELVYLVIDHVSEHSLALCARVCRLWHYASVRRVFGNITLRNRDFDEFTALASQSSLSLPDMIHDVTLQLDRDRELPHGHLQLIQQMQQVFTLTLLMHEDSMLRYMSTLSSTFPSIRTLRVHAYYVHSMRDILPLIASFPSLANLEIVHVPHGFFSRHPFPGEQAFPQLDSVLVTDEMDGFFAQIVRLRQIPAFSTVVWPGFVAWPTADSGFARYLEMMGPSVRCLHLVTVFGNRFLGDTESSLLRQCTSLRSIQISSFTDSGAEVVTILSEMIDNLHGPTLAAIHLDSPYGFSASRKAHLNGLAILNTHADIWNAIDRRIGDPKHFPVFRSLWIKTGLNPLLERTLVSYMPLSSARGLLEID</sequence>
<dbReference type="Proteomes" id="UP001295794">
    <property type="component" value="Unassembled WGS sequence"/>
</dbReference>
<dbReference type="EMBL" id="CAVNYO010000081">
    <property type="protein sequence ID" value="CAK5265094.1"/>
    <property type="molecule type" value="Genomic_DNA"/>
</dbReference>
<dbReference type="Pfam" id="PF12937">
    <property type="entry name" value="F-box-like"/>
    <property type="match status" value="1"/>
</dbReference>